<dbReference type="AlphaFoldDB" id="A0A913X6M4"/>
<evidence type="ECO:0000259" key="6">
    <source>
        <dbReference type="PROSITE" id="PS50261"/>
    </source>
</evidence>
<keyword evidence="4 5" id="KW-0472">Membrane</keyword>
<evidence type="ECO:0000256" key="1">
    <source>
        <dbReference type="ARBA" id="ARBA00004141"/>
    </source>
</evidence>
<feature type="transmembrane region" description="Helical" evidence="5">
    <location>
        <begin position="186"/>
        <end position="208"/>
    </location>
</feature>
<evidence type="ECO:0000256" key="3">
    <source>
        <dbReference type="ARBA" id="ARBA00022989"/>
    </source>
</evidence>
<dbReference type="GO" id="GO:0004930">
    <property type="term" value="F:G protein-coupled receptor activity"/>
    <property type="evidence" value="ECO:0007669"/>
    <property type="project" value="InterPro"/>
</dbReference>
<dbReference type="PANTHER" id="PTHR45902">
    <property type="entry name" value="LATROPHILIN RECEPTOR-LIKE PROTEIN A"/>
    <property type="match status" value="1"/>
</dbReference>
<dbReference type="PRINTS" id="PR02001">
    <property type="entry name" value="GCR1CAMPR"/>
</dbReference>
<dbReference type="InterPro" id="IPR022343">
    <property type="entry name" value="GCR1-cAMP_receptor"/>
</dbReference>
<keyword evidence="8" id="KW-1185">Reference proteome</keyword>
<dbReference type="Pfam" id="PF00002">
    <property type="entry name" value="7tm_2"/>
    <property type="match status" value="1"/>
</dbReference>
<feature type="domain" description="G-protein coupled receptors family 2 profile 2" evidence="6">
    <location>
        <begin position="1"/>
        <end position="210"/>
    </location>
</feature>
<evidence type="ECO:0000256" key="2">
    <source>
        <dbReference type="ARBA" id="ARBA00022692"/>
    </source>
</evidence>
<evidence type="ECO:0000313" key="7">
    <source>
        <dbReference type="EnsemblMetazoa" id="XP_020899780.2"/>
    </source>
</evidence>
<keyword evidence="3 5" id="KW-1133">Transmembrane helix</keyword>
<dbReference type="GO" id="GO:0007166">
    <property type="term" value="P:cell surface receptor signaling pathway"/>
    <property type="evidence" value="ECO:0007669"/>
    <property type="project" value="InterPro"/>
</dbReference>
<proteinExistence type="predicted"/>
<dbReference type="SUPFAM" id="SSF81321">
    <property type="entry name" value="Family A G protein-coupled receptor-like"/>
    <property type="match status" value="1"/>
</dbReference>
<dbReference type="Proteomes" id="UP000887567">
    <property type="component" value="Unplaced"/>
</dbReference>
<dbReference type="OMA" id="GESACWI"/>
<evidence type="ECO:0000313" key="8">
    <source>
        <dbReference type="Proteomes" id="UP000887567"/>
    </source>
</evidence>
<dbReference type="GO" id="GO:0016020">
    <property type="term" value="C:membrane"/>
    <property type="evidence" value="ECO:0007669"/>
    <property type="project" value="UniProtKB-SubCell"/>
</dbReference>
<name>A0A913X6M4_EXADI</name>
<accession>A0A913X6M4</accession>
<dbReference type="OrthoDB" id="5990469at2759"/>
<dbReference type="PROSITE" id="PS50261">
    <property type="entry name" value="G_PROTEIN_RECEP_F2_4"/>
    <property type="match status" value="1"/>
</dbReference>
<comment type="subcellular location">
    <subcellularLocation>
        <location evidence="1">Membrane</location>
        <topology evidence="1">Multi-pass membrane protein</topology>
    </subcellularLocation>
</comment>
<dbReference type="EnsemblMetazoa" id="XM_021044121.2">
    <property type="protein sequence ID" value="XP_020899780.2"/>
    <property type="gene ID" value="LOC110238448"/>
</dbReference>
<dbReference type="GeneID" id="110238448"/>
<dbReference type="CDD" id="cd15039">
    <property type="entry name" value="7tmB3_Methuselah-like"/>
    <property type="match status" value="1"/>
</dbReference>
<feature type="transmembrane region" description="Helical" evidence="5">
    <location>
        <begin position="116"/>
        <end position="141"/>
    </location>
</feature>
<dbReference type="PANTHER" id="PTHR45902:SF1">
    <property type="entry name" value="LATROPHILIN RECEPTOR-LIKE PROTEIN A"/>
    <property type="match status" value="1"/>
</dbReference>
<dbReference type="InterPro" id="IPR000832">
    <property type="entry name" value="GPCR_2_secretin-like"/>
</dbReference>
<sequence length="263" mass="29978">ILLSQLLWLVGSKQLTDKPMVCTAIAVLLHYFFLVSFVWTSIIAFDTWKAFTTKGRRSMVDWKRKRLLHTLRYMAVGWLSVMVYVSICVALDQSQTVAIGYGSRAACWITNFNAKWIFFATPLGLVTVFNIVFFSMTVKAIRSSRRHARMVDKPANKRDFGIYVRIASVMGFTWVFGFAAPFGWMILWYVYVILSSLQGVYIAIAFALNKRARNLYIKLLCKTKVSASRNAYSVGGKDGPKDRTKDRPMASLQKFKTLNVSNL</sequence>
<organism evidence="7 8">
    <name type="scientific">Exaiptasia diaphana</name>
    <name type="common">Tropical sea anemone</name>
    <name type="synonym">Aiptasia pulchella</name>
    <dbReference type="NCBI Taxonomy" id="2652724"/>
    <lineage>
        <taxon>Eukaryota</taxon>
        <taxon>Metazoa</taxon>
        <taxon>Cnidaria</taxon>
        <taxon>Anthozoa</taxon>
        <taxon>Hexacorallia</taxon>
        <taxon>Actiniaria</taxon>
        <taxon>Aiptasiidae</taxon>
        <taxon>Exaiptasia</taxon>
    </lineage>
</organism>
<dbReference type="RefSeq" id="XP_020899780.2">
    <property type="nucleotide sequence ID" value="XM_021044121.2"/>
</dbReference>
<feature type="transmembrane region" description="Helical" evidence="5">
    <location>
        <begin position="66"/>
        <end position="87"/>
    </location>
</feature>
<keyword evidence="2 5" id="KW-0812">Transmembrane</keyword>
<dbReference type="Gene3D" id="1.20.1070.10">
    <property type="entry name" value="Rhodopsin 7-helix transmembrane proteins"/>
    <property type="match status" value="1"/>
</dbReference>
<dbReference type="KEGG" id="epa:110238448"/>
<dbReference type="InterPro" id="IPR053231">
    <property type="entry name" value="GPCR_LN-TM7"/>
</dbReference>
<feature type="transmembrane region" description="Helical" evidence="5">
    <location>
        <begin position="20"/>
        <end position="45"/>
    </location>
</feature>
<protein>
    <recommendedName>
        <fullName evidence="6">G-protein coupled receptors family 2 profile 2 domain-containing protein</fullName>
    </recommendedName>
</protein>
<evidence type="ECO:0000256" key="5">
    <source>
        <dbReference type="SAM" id="Phobius"/>
    </source>
</evidence>
<feature type="transmembrane region" description="Helical" evidence="5">
    <location>
        <begin position="162"/>
        <end position="180"/>
    </location>
</feature>
<evidence type="ECO:0000256" key="4">
    <source>
        <dbReference type="ARBA" id="ARBA00023136"/>
    </source>
</evidence>
<reference evidence="7" key="1">
    <citation type="submission" date="2022-11" db="UniProtKB">
        <authorList>
            <consortium name="EnsemblMetazoa"/>
        </authorList>
    </citation>
    <scope>IDENTIFICATION</scope>
</reference>
<dbReference type="InterPro" id="IPR017981">
    <property type="entry name" value="GPCR_2-like_7TM"/>
</dbReference>